<dbReference type="Pfam" id="PF01204">
    <property type="entry name" value="Trehalase"/>
    <property type="match status" value="1"/>
</dbReference>
<dbReference type="SUPFAM" id="SSF48208">
    <property type="entry name" value="Six-hairpin glycosidases"/>
    <property type="match status" value="1"/>
</dbReference>
<dbReference type="InterPro" id="IPR008928">
    <property type="entry name" value="6-hairpin_glycosidase_sf"/>
</dbReference>
<evidence type="ECO:0000256" key="6">
    <source>
        <dbReference type="ARBA" id="ARBA00031637"/>
    </source>
</evidence>
<proteinExistence type="inferred from homology"/>
<dbReference type="Gene3D" id="1.50.10.10">
    <property type="match status" value="1"/>
</dbReference>
<sequence length="95" mass="11199">MLHYATIASQYQAAIDNVLWNEEVGTWLDYDTRTKQSRNTFYPSNLSPLYTMSYDQNKSTKYAKRSISYLRKNKIDSYFGKSNRLPLIFLSHITD</sequence>
<evidence type="ECO:0000256" key="2">
    <source>
        <dbReference type="ARBA" id="ARBA00005615"/>
    </source>
</evidence>
<dbReference type="Proteomes" id="UP000504615">
    <property type="component" value="Unplaced"/>
</dbReference>
<evidence type="ECO:0000256" key="1">
    <source>
        <dbReference type="ARBA" id="ARBA00001576"/>
    </source>
</evidence>
<dbReference type="PANTHER" id="PTHR23403">
    <property type="entry name" value="TREHALASE"/>
    <property type="match status" value="1"/>
</dbReference>
<dbReference type="GO" id="GO:0005993">
    <property type="term" value="P:trehalose catabolic process"/>
    <property type="evidence" value="ECO:0007669"/>
    <property type="project" value="TreeGrafter"/>
</dbReference>
<comment type="similarity">
    <text evidence="2">Belongs to the glycosyl hydrolase 37 family.</text>
</comment>
<evidence type="ECO:0000313" key="8">
    <source>
        <dbReference type="RefSeq" id="XP_025073547.1"/>
    </source>
</evidence>
<evidence type="ECO:0000256" key="5">
    <source>
        <dbReference type="ARBA" id="ARBA00030473"/>
    </source>
</evidence>
<dbReference type="InterPro" id="IPR012341">
    <property type="entry name" value="6hp_glycosidase-like_sf"/>
</dbReference>
<dbReference type="EC" id="3.2.1.28" evidence="3"/>
<name>A0A8N1S615_9HYME</name>
<evidence type="ECO:0000256" key="3">
    <source>
        <dbReference type="ARBA" id="ARBA00012757"/>
    </source>
</evidence>
<keyword evidence="7" id="KW-1185">Reference proteome</keyword>
<dbReference type="AlphaFoldDB" id="A0A8N1S615"/>
<dbReference type="GeneID" id="112552473"/>
<organism evidence="7 8">
    <name type="scientific">Pogonomyrmex barbatus</name>
    <name type="common">red harvester ant</name>
    <dbReference type="NCBI Taxonomy" id="144034"/>
    <lineage>
        <taxon>Eukaryota</taxon>
        <taxon>Metazoa</taxon>
        <taxon>Ecdysozoa</taxon>
        <taxon>Arthropoda</taxon>
        <taxon>Hexapoda</taxon>
        <taxon>Insecta</taxon>
        <taxon>Pterygota</taxon>
        <taxon>Neoptera</taxon>
        <taxon>Endopterygota</taxon>
        <taxon>Hymenoptera</taxon>
        <taxon>Apocrita</taxon>
        <taxon>Aculeata</taxon>
        <taxon>Formicoidea</taxon>
        <taxon>Formicidae</taxon>
        <taxon>Myrmicinae</taxon>
        <taxon>Pogonomyrmex</taxon>
    </lineage>
</organism>
<dbReference type="PANTHER" id="PTHR23403:SF1">
    <property type="entry name" value="TREHALASE"/>
    <property type="match status" value="1"/>
</dbReference>
<protein>
    <recommendedName>
        <fullName evidence="4">Trehalase</fullName>
        <ecNumber evidence="3">3.2.1.28</ecNumber>
    </recommendedName>
    <alternativeName>
        <fullName evidence="5">Alpha,alpha-trehalase</fullName>
    </alternativeName>
    <alternativeName>
        <fullName evidence="6">Alpha,alpha-trehalose glucohydrolase</fullName>
    </alternativeName>
</protein>
<dbReference type="InterPro" id="IPR001661">
    <property type="entry name" value="Glyco_hydro_37"/>
</dbReference>
<dbReference type="GO" id="GO:0004555">
    <property type="term" value="F:alpha,alpha-trehalase activity"/>
    <property type="evidence" value="ECO:0007669"/>
    <property type="project" value="UniProtKB-EC"/>
</dbReference>
<dbReference type="RefSeq" id="XP_025073547.1">
    <property type="nucleotide sequence ID" value="XM_025217762.1"/>
</dbReference>
<reference evidence="8" key="1">
    <citation type="submission" date="2025-08" db="UniProtKB">
        <authorList>
            <consortium name="RefSeq"/>
        </authorList>
    </citation>
    <scope>IDENTIFICATION</scope>
</reference>
<evidence type="ECO:0000313" key="7">
    <source>
        <dbReference type="Proteomes" id="UP000504615"/>
    </source>
</evidence>
<evidence type="ECO:0000256" key="4">
    <source>
        <dbReference type="ARBA" id="ARBA00019905"/>
    </source>
</evidence>
<comment type="catalytic activity">
    <reaction evidence="1">
        <text>alpha,alpha-trehalose + H2O = alpha-D-glucose + beta-D-glucose</text>
        <dbReference type="Rhea" id="RHEA:32675"/>
        <dbReference type="ChEBI" id="CHEBI:15377"/>
        <dbReference type="ChEBI" id="CHEBI:15903"/>
        <dbReference type="ChEBI" id="CHEBI:16551"/>
        <dbReference type="ChEBI" id="CHEBI:17925"/>
        <dbReference type="EC" id="3.2.1.28"/>
    </reaction>
</comment>
<accession>A0A8N1S615</accession>
<gene>
    <name evidence="8" type="primary">LOC112552473</name>
</gene>
<dbReference type="OrthoDB" id="3542292at2759"/>